<accession>A0A382G0M9</accession>
<dbReference type="EMBL" id="UINC01052910">
    <property type="protein sequence ID" value="SVB68790.1"/>
    <property type="molecule type" value="Genomic_DNA"/>
</dbReference>
<protein>
    <submittedName>
        <fullName evidence="1">Uncharacterized protein</fullName>
    </submittedName>
</protein>
<sequence length="36" mass="3857">MNVPVKDVKRENPATATVIVPAVKKNAAALNKIELL</sequence>
<reference evidence="1" key="1">
    <citation type="submission" date="2018-05" db="EMBL/GenBank/DDBJ databases">
        <authorList>
            <person name="Lanie J.A."/>
            <person name="Ng W.-L."/>
            <person name="Kazmierczak K.M."/>
            <person name="Andrzejewski T.M."/>
            <person name="Davidsen T.M."/>
            <person name="Wayne K.J."/>
            <person name="Tettelin H."/>
            <person name="Glass J.I."/>
            <person name="Rusch D."/>
            <person name="Podicherti R."/>
            <person name="Tsui H.-C.T."/>
            <person name="Winkler M.E."/>
        </authorList>
    </citation>
    <scope>NUCLEOTIDE SEQUENCE</scope>
</reference>
<proteinExistence type="predicted"/>
<evidence type="ECO:0000313" key="1">
    <source>
        <dbReference type="EMBL" id="SVB68790.1"/>
    </source>
</evidence>
<organism evidence="1">
    <name type="scientific">marine metagenome</name>
    <dbReference type="NCBI Taxonomy" id="408172"/>
    <lineage>
        <taxon>unclassified sequences</taxon>
        <taxon>metagenomes</taxon>
        <taxon>ecological metagenomes</taxon>
    </lineage>
</organism>
<name>A0A382G0M9_9ZZZZ</name>
<dbReference type="AlphaFoldDB" id="A0A382G0M9"/>
<gene>
    <name evidence="1" type="ORF">METZ01_LOCUS221644</name>
</gene>